<proteinExistence type="predicted"/>
<organism evidence="3 4">
    <name type="scientific">Caldinitratiruptor microaerophilus</name>
    <dbReference type="NCBI Taxonomy" id="671077"/>
    <lineage>
        <taxon>Bacteria</taxon>
        <taxon>Bacillati</taxon>
        <taxon>Bacillota</taxon>
        <taxon>Clostridia</taxon>
        <taxon>Eubacteriales</taxon>
        <taxon>Symbiobacteriaceae</taxon>
        <taxon>Caldinitratiruptor</taxon>
    </lineage>
</organism>
<reference evidence="3" key="1">
    <citation type="submission" date="2022-03" db="EMBL/GenBank/DDBJ databases">
        <title>Complete genome sequence of Caldinitratiruptor microaerophilus.</title>
        <authorList>
            <person name="Mukaiyama R."/>
            <person name="Nishiyama T."/>
            <person name="Ueda K."/>
        </authorList>
    </citation>
    <scope>NUCLEOTIDE SEQUENCE</scope>
    <source>
        <strain evidence="3">JCM 16183</strain>
    </source>
</reference>
<dbReference type="RefSeq" id="WP_264843961.1">
    <property type="nucleotide sequence ID" value="NZ_AP025628.1"/>
</dbReference>
<dbReference type="KEGG" id="cmic:caldi_09670"/>
<feature type="region of interest" description="Disordered" evidence="1">
    <location>
        <begin position="111"/>
        <end position="157"/>
    </location>
</feature>
<accession>A0AA35CLS4</accession>
<feature type="transmembrane region" description="Helical" evidence="2">
    <location>
        <begin position="25"/>
        <end position="42"/>
    </location>
</feature>
<dbReference type="Proteomes" id="UP001163687">
    <property type="component" value="Chromosome"/>
</dbReference>
<keyword evidence="2" id="KW-1133">Transmembrane helix</keyword>
<evidence type="ECO:0000313" key="4">
    <source>
        <dbReference type="Proteomes" id="UP001163687"/>
    </source>
</evidence>
<gene>
    <name evidence="3" type="ORF">caldi_09670</name>
</gene>
<dbReference type="AlphaFoldDB" id="A0AA35CLS4"/>
<keyword evidence="4" id="KW-1185">Reference proteome</keyword>
<name>A0AA35CLS4_9FIRM</name>
<keyword evidence="2" id="KW-0472">Membrane</keyword>
<evidence type="ECO:0000256" key="1">
    <source>
        <dbReference type="SAM" id="MobiDB-lite"/>
    </source>
</evidence>
<keyword evidence="2" id="KW-0812">Transmembrane</keyword>
<dbReference type="EMBL" id="AP025628">
    <property type="protein sequence ID" value="BDG59877.1"/>
    <property type="molecule type" value="Genomic_DNA"/>
</dbReference>
<sequence length="215" mass="22873">MEGERPTIEGLLSRWLNLKDRQVRAILYILVLGLAGMWIVQFDRFLGAGRMRQGPAGTLVTGPAAGPADPVASDLRSQETLLAQDLERVLSAVAGAGEVRVQVTLASGPERVPALESRQGTRTIEEQDADGGRRRTTDQNQETRPVMAGAGGGSEPWVQETRGAEVAGVLVVAEGARSARVRYELQRAVEVALGIPPNRVVVMPMGGDRTGGGSR</sequence>
<evidence type="ECO:0000313" key="3">
    <source>
        <dbReference type="EMBL" id="BDG59877.1"/>
    </source>
</evidence>
<protein>
    <submittedName>
        <fullName evidence="3">Stage III sporulation protein AG</fullName>
    </submittedName>
</protein>
<evidence type="ECO:0000256" key="2">
    <source>
        <dbReference type="SAM" id="Phobius"/>
    </source>
</evidence>